<keyword evidence="2" id="KW-1185">Reference proteome</keyword>
<organism evidence="1 2">
    <name type="scientific">Caerostris darwini</name>
    <dbReference type="NCBI Taxonomy" id="1538125"/>
    <lineage>
        <taxon>Eukaryota</taxon>
        <taxon>Metazoa</taxon>
        <taxon>Ecdysozoa</taxon>
        <taxon>Arthropoda</taxon>
        <taxon>Chelicerata</taxon>
        <taxon>Arachnida</taxon>
        <taxon>Araneae</taxon>
        <taxon>Araneomorphae</taxon>
        <taxon>Entelegynae</taxon>
        <taxon>Araneoidea</taxon>
        <taxon>Araneidae</taxon>
        <taxon>Caerostris</taxon>
    </lineage>
</organism>
<proteinExistence type="predicted"/>
<evidence type="ECO:0000313" key="1">
    <source>
        <dbReference type="EMBL" id="GIY15836.1"/>
    </source>
</evidence>
<evidence type="ECO:0000313" key="2">
    <source>
        <dbReference type="Proteomes" id="UP001054837"/>
    </source>
</evidence>
<reference evidence="1 2" key="1">
    <citation type="submission" date="2021-06" db="EMBL/GenBank/DDBJ databases">
        <title>Caerostris darwini draft genome.</title>
        <authorList>
            <person name="Kono N."/>
            <person name="Arakawa K."/>
        </authorList>
    </citation>
    <scope>NUCLEOTIDE SEQUENCE [LARGE SCALE GENOMIC DNA]</scope>
</reference>
<dbReference type="EMBL" id="BPLQ01005586">
    <property type="protein sequence ID" value="GIY15836.1"/>
    <property type="molecule type" value="Genomic_DNA"/>
</dbReference>
<accession>A0AAV4R683</accession>
<dbReference type="Proteomes" id="UP001054837">
    <property type="component" value="Unassembled WGS sequence"/>
</dbReference>
<dbReference type="AlphaFoldDB" id="A0AAV4R683"/>
<protein>
    <submittedName>
        <fullName evidence="1">Uncharacterized protein</fullName>
    </submittedName>
</protein>
<comment type="caution">
    <text evidence="1">The sequence shown here is derived from an EMBL/GenBank/DDBJ whole genome shotgun (WGS) entry which is preliminary data.</text>
</comment>
<sequence length="102" mass="12040">MQWLIQWQKHTCKISSLFFPISFPGERMGYESARKKEVLVKGVSHRLLLLDNHSAKRKKHVQRAIIAETHVRAEIEVYYTHITRLDVSCQPVSQFIETFPLY</sequence>
<gene>
    <name evidence="1" type="ORF">CDAR_402351</name>
</gene>
<name>A0AAV4R683_9ARAC</name>